<evidence type="ECO:0000313" key="1">
    <source>
        <dbReference type="EMBL" id="KAK4873737.1"/>
    </source>
</evidence>
<dbReference type="Proteomes" id="UP001353858">
    <property type="component" value="Unassembled WGS sequence"/>
</dbReference>
<dbReference type="CDD" id="cd00303">
    <property type="entry name" value="retropepsin_like"/>
    <property type="match status" value="1"/>
</dbReference>
<reference evidence="2" key="1">
    <citation type="submission" date="2023-01" db="EMBL/GenBank/DDBJ databases">
        <title>Key to firefly adult light organ development and bioluminescence: homeobox transcription factors regulate luciferase expression and transportation to peroxisome.</title>
        <authorList>
            <person name="Fu X."/>
        </authorList>
    </citation>
    <scope>NUCLEOTIDE SEQUENCE [LARGE SCALE GENOMIC DNA]</scope>
</reference>
<accession>A0AAN7SC82</accession>
<dbReference type="AlphaFoldDB" id="A0AAN7SC82"/>
<dbReference type="SUPFAM" id="SSF50630">
    <property type="entry name" value="Acid proteases"/>
    <property type="match status" value="1"/>
</dbReference>
<dbReference type="Pfam" id="PF13650">
    <property type="entry name" value="Asp_protease_2"/>
    <property type="match status" value="1"/>
</dbReference>
<protein>
    <submittedName>
        <fullName evidence="1">Uncharacterized protein</fullName>
    </submittedName>
</protein>
<gene>
    <name evidence="1" type="ORF">RN001_013097</name>
</gene>
<dbReference type="EMBL" id="JARPUR010000006">
    <property type="protein sequence ID" value="KAK4873737.1"/>
    <property type="molecule type" value="Genomic_DNA"/>
</dbReference>
<sequence>MSIGLTLTAYVDDLALIVQEAKMRENDLAIAPKTGVIVLKEPKEQERISVKIGEDPIVQVKENMVLGNYPGWQRVKTYVVQKNICTINEKYFFDCWVNGKPLQPYVDSGCGAVLITKSSVDLLGLETIPCTEFIMGYGGSSIETLGKVKLNLKVDSAEAEVEALVVLNVTQNIPVLVGQTFLNNNEVVMIVAGDKVRILSAHSEIAQDLDICPGKVPLWAKTSTVIAPRTTALVLVTSRGICNSNVYVQGGLRMFPGKEHVLDGCIRRVEDRIISITNLSGQDIQVSTKNILARSTLCFEDKASISCLTMGVSSNQNGNSFSIDDIIFNEN</sequence>
<organism evidence="1 2">
    <name type="scientific">Aquatica leii</name>
    <dbReference type="NCBI Taxonomy" id="1421715"/>
    <lineage>
        <taxon>Eukaryota</taxon>
        <taxon>Metazoa</taxon>
        <taxon>Ecdysozoa</taxon>
        <taxon>Arthropoda</taxon>
        <taxon>Hexapoda</taxon>
        <taxon>Insecta</taxon>
        <taxon>Pterygota</taxon>
        <taxon>Neoptera</taxon>
        <taxon>Endopterygota</taxon>
        <taxon>Coleoptera</taxon>
        <taxon>Polyphaga</taxon>
        <taxon>Elateriformia</taxon>
        <taxon>Elateroidea</taxon>
        <taxon>Lampyridae</taxon>
        <taxon>Luciolinae</taxon>
        <taxon>Aquatica</taxon>
    </lineage>
</organism>
<name>A0AAN7SC82_9COLE</name>
<comment type="caution">
    <text evidence="1">The sequence shown here is derived from an EMBL/GenBank/DDBJ whole genome shotgun (WGS) entry which is preliminary data.</text>
</comment>
<evidence type="ECO:0000313" key="2">
    <source>
        <dbReference type="Proteomes" id="UP001353858"/>
    </source>
</evidence>
<keyword evidence="2" id="KW-1185">Reference proteome</keyword>
<dbReference type="Gene3D" id="2.40.70.10">
    <property type="entry name" value="Acid Proteases"/>
    <property type="match status" value="1"/>
</dbReference>
<proteinExistence type="predicted"/>
<dbReference type="InterPro" id="IPR021109">
    <property type="entry name" value="Peptidase_aspartic_dom_sf"/>
</dbReference>